<proteinExistence type="predicted"/>
<keyword evidence="3" id="KW-1185">Reference proteome</keyword>
<sequence>MKQLRLSRLAVLVAAIGFAAVPELSNIAANTAYAEEAMRPEIGKLVQAAGELFKSKKYKDAMSKLHDADGVSGKTANESFTIERMRLSIASQSGDNDVVIRSAEAIIAANKLSGKDQLVMIQTLANAYYKAGNFPKASAAYGRYFSEGGTDSSLRQYMIYAMSQGGDSSRAMKEVQADLAADEKAGRTPSLANLEFYSNAALKQKDMAGYSSALEKMIAYHGKKEYWVNLLNNLERKPGYAERLNLDLFRLKLAVGQVTKTADFMELSKLAVLGGYPAEALKIIDAGYKAGALGSGAEAERHNRLRDMAKKKLEENTKAQAANEAEAAKSADGSALATLGYAYVTAGQFDKGIAMLEQGISKGGMKFEDDAKLHLGMAYLQAGKKANAIKTLKAVQGKDGTADLARYWIVYANQTSK</sequence>
<organism evidence="2 3">
    <name type="scientific">Undibacterium piscinae</name>
    <dbReference type="NCBI Taxonomy" id="2495591"/>
    <lineage>
        <taxon>Bacteria</taxon>
        <taxon>Pseudomonadati</taxon>
        <taxon>Pseudomonadota</taxon>
        <taxon>Betaproteobacteria</taxon>
        <taxon>Burkholderiales</taxon>
        <taxon>Oxalobacteraceae</taxon>
        <taxon>Undibacterium</taxon>
    </lineage>
</organism>
<accession>A0A6M4A4F2</accession>
<dbReference type="Proteomes" id="UP000274350">
    <property type="component" value="Chromosome"/>
</dbReference>
<dbReference type="Pfam" id="PF13432">
    <property type="entry name" value="TPR_16"/>
    <property type="match status" value="1"/>
</dbReference>
<dbReference type="KEGG" id="upi:EJG51_007260"/>
<dbReference type="InterPro" id="IPR011990">
    <property type="entry name" value="TPR-like_helical_dom_sf"/>
</dbReference>
<dbReference type="SUPFAM" id="SSF48452">
    <property type="entry name" value="TPR-like"/>
    <property type="match status" value="1"/>
</dbReference>
<name>A0A6M4A4F2_9BURK</name>
<evidence type="ECO:0000313" key="2">
    <source>
        <dbReference type="EMBL" id="QJQ05680.1"/>
    </source>
</evidence>
<gene>
    <name evidence="2" type="ORF">EJG51_007260</name>
</gene>
<feature type="chain" id="PRO_5027003276" evidence="1">
    <location>
        <begin position="20"/>
        <end position="417"/>
    </location>
</feature>
<keyword evidence="1" id="KW-0732">Signal</keyword>
<reference evidence="2 3" key="1">
    <citation type="journal article" date="2019" name="Int. J. Syst. Evol. Microbiol.">
        <title>Undibacterium piscinae sp. nov., isolated from Korean shiner intestine.</title>
        <authorList>
            <person name="Lee S.Y."/>
            <person name="Kang W."/>
            <person name="Kim P.S."/>
            <person name="Kim H.S."/>
            <person name="Sung H."/>
            <person name="Shin N.R."/>
            <person name="Whon T.W."/>
            <person name="Yun J.H."/>
            <person name="Lee J.Y."/>
            <person name="Lee J.Y."/>
            <person name="Jung M.J."/>
            <person name="Jeong Y.S."/>
            <person name="Tak E.J."/>
            <person name="Han J.E."/>
            <person name="Hyun D.W."/>
            <person name="Kang M.S."/>
            <person name="Lee K.E."/>
            <person name="Lee B.H."/>
            <person name="Bae J.W."/>
        </authorList>
    </citation>
    <scope>NUCLEOTIDE SEQUENCE [LARGE SCALE GENOMIC DNA]</scope>
    <source>
        <strain evidence="2 3">S11R28</strain>
    </source>
</reference>
<feature type="signal peptide" evidence="1">
    <location>
        <begin position="1"/>
        <end position="19"/>
    </location>
</feature>
<protein>
    <submittedName>
        <fullName evidence="2">Tetratricopeptide repeat protein</fullName>
    </submittedName>
</protein>
<dbReference type="EMBL" id="CP051152">
    <property type="protein sequence ID" value="QJQ05680.1"/>
    <property type="molecule type" value="Genomic_DNA"/>
</dbReference>
<dbReference type="AlphaFoldDB" id="A0A6M4A4F2"/>
<dbReference type="OrthoDB" id="8875254at2"/>
<evidence type="ECO:0000313" key="3">
    <source>
        <dbReference type="Proteomes" id="UP000274350"/>
    </source>
</evidence>
<evidence type="ECO:0000256" key="1">
    <source>
        <dbReference type="SAM" id="SignalP"/>
    </source>
</evidence>
<dbReference type="Gene3D" id="1.25.40.10">
    <property type="entry name" value="Tetratricopeptide repeat domain"/>
    <property type="match status" value="2"/>
</dbReference>